<name>A0A8X6IZY7_TRICU</name>
<reference evidence="3" key="1">
    <citation type="submission" date="2020-07" db="EMBL/GenBank/DDBJ databases">
        <title>Multicomponent nature underlies the extraordinary mechanical properties of spider dragline silk.</title>
        <authorList>
            <person name="Kono N."/>
            <person name="Nakamura H."/>
            <person name="Mori M."/>
            <person name="Yoshida Y."/>
            <person name="Ohtoshi R."/>
            <person name="Malay A.D."/>
            <person name="Moran D.A.P."/>
            <person name="Tomita M."/>
            <person name="Numata K."/>
            <person name="Arakawa K."/>
        </authorList>
    </citation>
    <scope>NUCLEOTIDE SEQUENCE</scope>
</reference>
<proteinExistence type="predicted"/>
<organism evidence="3 4">
    <name type="scientific">Trichonephila clavata</name>
    <name type="common">Joro spider</name>
    <name type="synonym">Nephila clavata</name>
    <dbReference type="NCBI Taxonomy" id="2740835"/>
    <lineage>
        <taxon>Eukaryota</taxon>
        <taxon>Metazoa</taxon>
        <taxon>Ecdysozoa</taxon>
        <taxon>Arthropoda</taxon>
        <taxon>Chelicerata</taxon>
        <taxon>Arachnida</taxon>
        <taxon>Araneae</taxon>
        <taxon>Araneomorphae</taxon>
        <taxon>Entelegynae</taxon>
        <taxon>Araneoidea</taxon>
        <taxon>Nephilidae</taxon>
        <taxon>Trichonephila</taxon>
    </lineage>
</organism>
<evidence type="ECO:0000259" key="2">
    <source>
        <dbReference type="Pfam" id="PF25899"/>
    </source>
</evidence>
<keyword evidence="4" id="KW-1185">Reference proteome</keyword>
<evidence type="ECO:0000256" key="1">
    <source>
        <dbReference type="SAM" id="Phobius"/>
    </source>
</evidence>
<keyword evidence="1" id="KW-0812">Transmembrane</keyword>
<keyword evidence="1" id="KW-1133">Transmembrane helix</keyword>
<evidence type="ECO:0000313" key="4">
    <source>
        <dbReference type="Proteomes" id="UP000887116"/>
    </source>
</evidence>
<sequence length="254" mass="28417">MVKNELLSICCNYLESPNAPFYFRGFDFSIEQADGKEQEVDVNFYDFEQEEPNALIYDLTSCYNDSYSKNYVLTFPANDLLKGSEKSLKNYVHQTVMTVTGVSKQRIFISEVIFIGKYMYAEFKLLARPDALGYSKSESLSKENTLEAAIAKLKESVSNKQFKVAVPVKDSVLILEPEPDGLNEFAGDRKLIVSGPKYKEGSVIALTIGMLFLGFILGGVTLNLIISRKYGVSLFQRKTVTSDPFTNSLGESSM</sequence>
<dbReference type="Pfam" id="PF25899">
    <property type="entry name" value="DUF7959"/>
    <property type="match status" value="1"/>
</dbReference>
<dbReference type="InterPro" id="IPR058265">
    <property type="entry name" value="DUF7959"/>
</dbReference>
<protein>
    <recommendedName>
        <fullName evidence="2">DUF7959 domain-containing protein</fullName>
    </recommendedName>
</protein>
<gene>
    <name evidence="3" type="primary">AVEN_165230_1</name>
    <name evidence="3" type="ORF">TNCT_164121</name>
</gene>
<dbReference type="OrthoDB" id="6425870at2759"/>
<feature type="transmembrane region" description="Helical" evidence="1">
    <location>
        <begin position="203"/>
        <end position="226"/>
    </location>
</feature>
<keyword evidence="1" id="KW-0472">Membrane</keyword>
<feature type="domain" description="DUF7959" evidence="2">
    <location>
        <begin position="86"/>
        <end position="170"/>
    </location>
</feature>
<dbReference type="EMBL" id="BMAO01005858">
    <property type="protein sequence ID" value="GFR04403.1"/>
    <property type="molecule type" value="Genomic_DNA"/>
</dbReference>
<evidence type="ECO:0000313" key="3">
    <source>
        <dbReference type="EMBL" id="GFR04403.1"/>
    </source>
</evidence>
<accession>A0A8X6IZY7</accession>
<dbReference type="AlphaFoldDB" id="A0A8X6IZY7"/>
<comment type="caution">
    <text evidence="3">The sequence shown here is derived from an EMBL/GenBank/DDBJ whole genome shotgun (WGS) entry which is preliminary data.</text>
</comment>
<dbReference type="Proteomes" id="UP000887116">
    <property type="component" value="Unassembled WGS sequence"/>
</dbReference>